<dbReference type="EMBL" id="SGWX01000001">
    <property type="protein sequence ID" value="RZS61579.1"/>
    <property type="molecule type" value="Genomic_DNA"/>
</dbReference>
<dbReference type="SUPFAM" id="SSF50249">
    <property type="entry name" value="Nucleic acid-binding proteins"/>
    <property type="match status" value="1"/>
</dbReference>
<evidence type="ECO:0000256" key="6">
    <source>
        <dbReference type="ARBA" id="ARBA00022664"/>
    </source>
</evidence>
<feature type="compositionally biased region" description="Acidic residues" evidence="16">
    <location>
        <begin position="411"/>
        <end position="424"/>
    </location>
</feature>
<comment type="catalytic activity">
    <reaction evidence="13">
        <text>Endonucleolytic cleavage of single-stranded RNA in A- and U-rich regions.</text>
        <dbReference type="EC" id="3.1.26.12"/>
    </reaction>
</comment>
<feature type="region of interest" description="Disordered" evidence="16">
    <location>
        <begin position="407"/>
        <end position="536"/>
    </location>
</feature>
<feature type="compositionally biased region" description="Low complexity" evidence="16">
    <location>
        <begin position="266"/>
        <end position="316"/>
    </location>
</feature>
<evidence type="ECO:0000256" key="10">
    <source>
        <dbReference type="ARBA" id="ARBA00022833"/>
    </source>
</evidence>
<evidence type="ECO:0000256" key="8">
    <source>
        <dbReference type="ARBA" id="ARBA00022723"/>
    </source>
</evidence>
<evidence type="ECO:0000256" key="15">
    <source>
        <dbReference type="ARBA" id="ARBA00072999"/>
    </source>
</evidence>
<feature type="region of interest" description="Disordered" evidence="16">
    <location>
        <begin position="48"/>
        <end position="387"/>
    </location>
</feature>
<evidence type="ECO:0000256" key="1">
    <source>
        <dbReference type="ARBA" id="ARBA00001946"/>
    </source>
</evidence>
<evidence type="ECO:0000256" key="13">
    <source>
        <dbReference type="ARBA" id="ARBA00050524"/>
    </source>
</evidence>
<evidence type="ECO:0000256" key="3">
    <source>
        <dbReference type="ARBA" id="ARBA00004496"/>
    </source>
</evidence>
<keyword evidence="7" id="KW-0819">tRNA processing</keyword>
<feature type="compositionally biased region" description="Low complexity" evidence="16">
    <location>
        <begin position="357"/>
        <end position="371"/>
    </location>
</feature>
<evidence type="ECO:0000256" key="16">
    <source>
        <dbReference type="SAM" id="MobiDB-lite"/>
    </source>
</evidence>
<dbReference type="EC" id="3.1.26.12" evidence="14"/>
<evidence type="ECO:0000256" key="9">
    <source>
        <dbReference type="ARBA" id="ARBA00022801"/>
    </source>
</evidence>
<dbReference type="GO" id="GO:0005737">
    <property type="term" value="C:cytoplasm"/>
    <property type="evidence" value="ECO:0007669"/>
    <property type="project" value="UniProtKB-SubCell"/>
</dbReference>
<comment type="caution">
    <text evidence="18">The sequence shown here is derived from an EMBL/GenBank/DDBJ whole genome shotgun (WGS) entry which is preliminary data.</text>
</comment>
<dbReference type="GO" id="GO:0008995">
    <property type="term" value="F:ribonuclease E activity"/>
    <property type="evidence" value="ECO:0007669"/>
    <property type="project" value="UniProtKB-EC"/>
</dbReference>
<evidence type="ECO:0000313" key="19">
    <source>
        <dbReference type="Proteomes" id="UP000293852"/>
    </source>
</evidence>
<evidence type="ECO:0000256" key="7">
    <source>
        <dbReference type="ARBA" id="ARBA00022694"/>
    </source>
</evidence>
<comment type="subcellular location">
    <subcellularLocation>
        <location evidence="3">Cytoplasm</location>
    </subcellularLocation>
</comment>
<dbReference type="GO" id="GO:0008033">
    <property type="term" value="P:tRNA processing"/>
    <property type="evidence" value="ECO:0007669"/>
    <property type="project" value="UniProtKB-KW"/>
</dbReference>
<dbReference type="GO" id="GO:0003723">
    <property type="term" value="F:RNA binding"/>
    <property type="evidence" value="ECO:0007669"/>
    <property type="project" value="UniProtKB-KW"/>
</dbReference>
<dbReference type="GO" id="GO:0006397">
    <property type="term" value="P:mRNA processing"/>
    <property type="evidence" value="ECO:0007669"/>
    <property type="project" value="UniProtKB-KW"/>
</dbReference>
<organism evidence="18 19">
    <name type="scientific">Xylanimonas ulmi</name>
    <dbReference type="NCBI Taxonomy" id="228973"/>
    <lineage>
        <taxon>Bacteria</taxon>
        <taxon>Bacillati</taxon>
        <taxon>Actinomycetota</taxon>
        <taxon>Actinomycetes</taxon>
        <taxon>Micrococcales</taxon>
        <taxon>Promicromonosporaceae</taxon>
        <taxon>Xylanimonas</taxon>
    </lineage>
</organism>
<feature type="compositionally biased region" description="Low complexity" evidence="16">
    <location>
        <begin position="48"/>
        <end position="77"/>
    </location>
</feature>
<feature type="compositionally biased region" description="Low complexity" evidence="16">
    <location>
        <begin position="243"/>
        <end position="253"/>
    </location>
</feature>
<evidence type="ECO:0000256" key="11">
    <source>
        <dbReference type="ARBA" id="ARBA00022842"/>
    </source>
</evidence>
<evidence type="ECO:0000313" key="18">
    <source>
        <dbReference type="EMBL" id="RZS61579.1"/>
    </source>
</evidence>
<keyword evidence="11" id="KW-0460">Magnesium</keyword>
<dbReference type="FunFam" id="2.40.50.140:FF:000066">
    <property type="entry name" value="Ribonuclease E"/>
    <property type="match status" value="1"/>
</dbReference>
<comment type="cofactor">
    <cofactor evidence="1">
        <name>Mg(2+)</name>
        <dbReference type="ChEBI" id="CHEBI:18420"/>
    </cofactor>
</comment>
<feature type="compositionally biased region" description="Basic and acidic residues" evidence="16">
    <location>
        <begin position="1009"/>
        <end position="1024"/>
    </location>
</feature>
<dbReference type="InterPro" id="IPR003029">
    <property type="entry name" value="S1_domain"/>
</dbReference>
<accession>A0A4Q7M697</accession>
<dbReference type="InterPro" id="IPR004659">
    <property type="entry name" value="RNase_E/G"/>
</dbReference>
<feature type="compositionally biased region" description="Basic and acidic residues" evidence="16">
    <location>
        <begin position="132"/>
        <end position="141"/>
    </location>
</feature>
<feature type="compositionally biased region" description="Basic residues" evidence="16">
    <location>
        <begin position="487"/>
        <end position="496"/>
    </location>
</feature>
<feature type="compositionally biased region" description="Acidic residues" evidence="16">
    <location>
        <begin position="446"/>
        <end position="459"/>
    </location>
</feature>
<keyword evidence="9" id="KW-0378">Hydrolase</keyword>
<evidence type="ECO:0000256" key="2">
    <source>
        <dbReference type="ARBA" id="ARBA00001947"/>
    </source>
</evidence>
<feature type="compositionally biased region" description="Polar residues" evidence="16">
    <location>
        <begin position="1"/>
        <end position="12"/>
    </location>
</feature>
<dbReference type="NCBIfam" id="TIGR00757">
    <property type="entry name" value="RNaseEG"/>
    <property type="match status" value="1"/>
</dbReference>
<dbReference type="PROSITE" id="PS50126">
    <property type="entry name" value="S1"/>
    <property type="match status" value="1"/>
</dbReference>
<dbReference type="AlphaFoldDB" id="A0A4Q7M697"/>
<feature type="compositionally biased region" description="Basic and acidic residues" evidence="16">
    <location>
        <begin position="497"/>
        <end position="536"/>
    </location>
</feature>
<dbReference type="InterPro" id="IPR012340">
    <property type="entry name" value="NA-bd_OB-fold"/>
</dbReference>
<gene>
    <name evidence="18" type="ORF">EV386_1888</name>
</gene>
<feature type="compositionally biased region" description="Acidic residues" evidence="16">
    <location>
        <begin position="466"/>
        <end position="484"/>
    </location>
</feature>
<keyword evidence="12" id="KW-0694">RNA-binding</keyword>
<sequence>MTSDNTGTTGNTPRKPARRRVTRAAGGPAADAAPALDLGIILPTRTDDATSPAAAAAPAAAAPAAAAVAEPAAAPPARRSRRVSRPTSTPEPAATSDAATAPAASPSAPSLTLDGIVLPERVTQAPANQADKPAKSADKPAKAPRRAVRTLDDIELPDGHGEAAPASAEAAPRRGRSRAASGDVASPAPRRTRARATAPSPATPESATPESVEADASAPAVDDAVATESADAVASAVEDRAADAPAADLPAADAPERPKRARRSRASSPTAKAAASSEPASSEPAASEPAAGEAAVESAPAAESTASSAPGSSTPRLATTALLFQAPDLSTPRRSRRAQAPAGPPQARDDAAEPASQEAPETPETPVAPAQPSEPVELTGEDAAAAQEVAAIEAELVADGVELVDLRPEDLVEDDEDVEIEQDDDRPRRRRRRGGRGRRSGRRPEDEDGEESDEDEEQDAPSSAESDGEADDAPESDESGEDEAGGSRRRRRRRRGSRAERAETPRSRSDEVTALKGSTRLEAKRQRRREGRDAGRRRQIITEAEFLARRESVSRSMVVRERDARTQIAVLEDGVLVEHYVSQQSQSSMVGNVYLGRVQNVLPSMEAAFVDVGKGRNAVLYAGEVNWDAAGLEGGQPRRIEQALKSGDSVLVQVTKDPIGHKGARLTSQVTLAGRYLVLVPGGGMTGISRKLPDVERSRLKKVLREIVPEGAGVIVRTAAEGASEAELKADVERLQAQWNAITTKAGRASTSAPALLQGEPDLAIRVVRDIFNDDFSSLVVQGDGAWQEVSTYVEELAPDLRERVTKWLEPTDVFTVHRVDEQLAKGMDRKVWLPSGGSLVIDRTEAMTVIDVNTGKFTGAGGTLEETVTRNNLEAAEEIVRQLRLRDIGGIIVIDFIDMVLESNRDLVLRRLVECLGRDRTKHQVAEVTSLGLVQMTRKRVGQGLVEAFSETCEACKGRGFIVHAEPIEKGAGHTHAEPADGAPQGESKRGRRRRGSASAAEPAAHPEPPKLPEEKSQAREAVKATLATIAAAAAHAHEAASAEPTEG</sequence>
<comment type="similarity">
    <text evidence="4">Belongs to the RNase E/G family.</text>
</comment>
<keyword evidence="6" id="KW-0507">mRNA processing</keyword>
<dbReference type="Proteomes" id="UP000293852">
    <property type="component" value="Unassembled WGS sequence"/>
</dbReference>
<evidence type="ECO:0000256" key="12">
    <source>
        <dbReference type="ARBA" id="ARBA00022884"/>
    </source>
</evidence>
<keyword evidence="5" id="KW-0963">Cytoplasm</keyword>
<keyword evidence="19" id="KW-1185">Reference proteome</keyword>
<evidence type="ECO:0000256" key="14">
    <source>
        <dbReference type="ARBA" id="ARBA00066879"/>
    </source>
</evidence>
<feature type="region of interest" description="Disordered" evidence="16">
    <location>
        <begin position="973"/>
        <end position="1025"/>
    </location>
</feature>
<evidence type="ECO:0000256" key="5">
    <source>
        <dbReference type="ARBA" id="ARBA00022490"/>
    </source>
</evidence>
<feature type="region of interest" description="Disordered" evidence="16">
    <location>
        <begin position="1"/>
        <end position="36"/>
    </location>
</feature>
<feature type="compositionally biased region" description="Low complexity" evidence="16">
    <location>
        <begin position="178"/>
        <end position="236"/>
    </location>
</feature>
<keyword evidence="8" id="KW-0479">Metal-binding</keyword>
<dbReference type="InterPro" id="IPR019307">
    <property type="entry name" value="RNA-bd_AU-1/RNase_E/G"/>
</dbReference>
<comment type="cofactor">
    <cofactor evidence="2">
        <name>Zn(2+)</name>
        <dbReference type="ChEBI" id="CHEBI:29105"/>
    </cofactor>
</comment>
<dbReference type="GO" id="GO:0046872">
    <property type="term" value="F:metal ion binding"/>
    <property type="evidence" value="ECO:0007669"/>
    <property type="project" value="UniProtKB-KW"/>
</dbReference>
<evidence type="ECO:0000256" key="4">
    <source>
        <dbReference type="ARBA" id="ARBA00005522"/>
    </source>
</evidence>
<feature type="domain" description="S1 motif" evidence="17">
    <location>
        <begin position="591"/>
        <end position="675"/>
    </location>
</feature>
<feature type="compositionally biased region" description="Basic residues" evidence="16">
    <location>
        <begin position="428"/>
        <end position="441"/>
    </location>
</feature>
<dbReference type="Pfam" id="PF10150">
    <property type="entry name" value="RNase_E_G"/>
    <property type="match status" value="1"/>
</dbReference>
<reference evidence="18 19" key="1">
    <citation type="submission" date="2019-02" db="EMBL/GenBank/DDBJ databases">
        <title>Sequencing the genomes of 1000 actinobacteria strains.</title>
        <authorList>
            <person name="Klenk H.-P."/>
        </authorList>
    </citation>
    <scope>NUCLEOTIDE SEQUENCE [LARGE SCALE GENOMIC DNA]</scope>
    <source>
        <strain evidence="18 19">DSM 16932</strain>
    </source>
</reference>
<feature type="compositionally biased region" description="Low complexity" evidence="16">
    <location>
        <begin position="85"/>
        <end position="110"/>
    </location>
</feature>
<protein>
    <recommendedName>
        <fullName evidence="15">Ribonuclease E</fullName>
        <ecNumber evidence="14">3.1.26.12</ecNumber>
    </recommendedName>
</protein>
<dbReference type="PANTHER" id="PTHR30001">
    <property type="entry name" value="RIBONUCLEASE"/>
    <property type="match status" value="1"/>
</dbReference>
<name>A0A4Q7M697_9MICO</name>
<proteinExistence type="inferred from homology"/>
<keyword evidence="10" id="KW-0862">Zinc</keyword>
<dbReference type="SMART" id="SM00316">
    <property type="entry name" value="S1"/>
    <property type="match status" value="1"/>
</dbReference>
<dbReference type="GO" id="GO:0006364">
    <property type="term" value="P:rRNA processing"/>
    <property type="evidence" value="ECO:0007669"/>
    <property type="project" value="TreeGrafter"/>
</dbReference>
<dbReference type="CDD" id="cd04453">
    <property type="entry name" value="S1_RNase_E"/>
    <property type="match status" value="1"/>
</dbReference>
<dbReference type="Gene3D" id="2.40.50.140">
    <property type="entry name" value="Nucleic acid-binding proteins"/>
    <property type="match status" value="1"/>
</dbReference>
<feature type="compositionally biased region" description="Low complexity" evidence="16">
    <location>
        <begin position="24"/>
        <end position="36"/>
    </location>
</feature>
<feature type="compositionally biased region" description="Basic and acidic residues" evidence="16">
    <location>
        <begin position="149"/>
        <end position="161"/>
    </location>
</feature>
<dbReference type="OrthoDB" id="9804278at2"/>
<evidence type="ECO:0000259" key="17">
    <source>
        <dbReference type="PROSITE" id="PS50126"/>
    </source>
</evidence>
<dbReference type="PANTHER" id="PTHR30001:SF0">
    <property type="entry name" value="RIBONUCLEASE G"/>
    <property type="match status" value="1"/>
</dbReference>
<dbReference type="RefSeq" id="WP_130414382.1">
    <property type="nucleotide sequence ID" value="NZ_SGWX01000001.1"/>
</dbReference>